<evidence type="ECO:0000313" key="2">
    <source>
        <dbReference type="Proteomes" id="UP000730482"/>
    </source>
</evidence>
<proteinExistence type="predicted"/>
<evidence type="ECO:0000313" key="1">
    <source>
        <dbReference type="EMBL" id="MBS2554083.1"/>
    </source>
</evidence>
<comment type="caution">
    <text evidence="1">The sequence shown here is derived from an EMBL/GenBank/DDBJ whole genome shotgun (WGS) entry which is preliminary data.</text>
</comment>
<name>A0ABS5L6X2_9ACTN</name>
<sequence length="82" mass="9162">MSMLLESVPARVSEIEFGSLVLIGATWRRLERWETTGGDGGNPTSWWVFWAGPLLPSMYVAEPSFMQVWCGDDAPRTSGVVW</sequence>
<dbReference type="RefSeq" id="WP_212021247.1">
    <property type="nucleotide sequence ID" value="NZ_JAAFYZ010000318.1"/>
</dbReference>
<organism evidence="1 2">
    <name type="scientific">Catenulispora pinistramenti</name>
    <dbReference type="NCBI Taxonomy" id="2705254"/>
    <lineage>
        <taxon>Bacteria</taxon>
        <taxon>Bacillati</taxon>
        <taxon>Actinomycetota</taxon>
        <taxon>Actinomycetes</taxon>
        <taxon>Catenulisporales</taxon>
        <taxon>Catenulisporaceae</taxon>
        <taxon>Catenulispora</taxon>
    </lineage>
</organism>
<dbReference type="EMBL" id="JAAFYZ010000318">
    <property type="protein sequence ID" value="MBS2554083.1"/>
    <property type="molecule type" value="Genomic_DNA"/>
</dbReference>
<dbReference type="Proteomes" id="UP000730482">
    <property type="component" value="Unassembled WGS sequence"/>
</dbReference>
<reference evidence="1 2" key="1">
    <citation type="submission" date="2020-02" db="EMBL/GenBank/DDBJ databases">
        <title>Acidophilic actinobacteria isolated from forest soil.</title>
        <authorList>
            <person name="Golinska P."/>
        </authorList>
    </citation>
    <scope>NUCLEOTIDE SEQUENCE [LARGE SCALE GENOMIC DNA]</scope>
    <source>
        <strain evidence="1 2">NL8</strain>
    </source>
</reference>
<accession>A0ABS5L6X2</accession>
<keyword evidence="2" id="KW-1185">Reference proteome</keyword>
<protein>
    <submittedName>
        <fullName evidence="1">Uncharacterized protein</fullName>
    </submittedName>
</protein>
<gene>
    <name evidence="1" type="ORF">KGQ19_45245</name>
</gene>